<evidence type="ECO:0000256" key="2">
    <source>
        <dbReference type="ARBA" id="ARBA00022723"/>
    </source>
</evidence>
<dbReference type="InterPro" id="IPR014001">
    <property type="entry name" value="Helicase_ATP-bd"/>
</dbReference>
<organism evidence="15 16">
    <name type="scientific">Glomerella acutata</name>
    <name type="common">Colletotrichum acutatum</name>
    <dbReference type="NCBI Taxonomy" id="27357"/>
    <lineage>
        <taxon>Eukaryota</taxon>
        <taxon>Fungi</taxon>
        <taxon>Dikarya</taxon>
        <taxon>Ascomycota</taxon>
        <taxon>Pezizomycotina</taxon>
        <taxon>Sordariomycetes</taxon>
        <taxon>Hypocreomycetidae</taxon>
        <taxon>Glomerellales</taxon>
        <taxon>Glomerellaceae</taxon>
        <taxon>Colletotrichum</taxon>
        <taxon>Colletotrichum acutatum species complex</taxon>
    </lineage>
</organism>
<evidence type="ECO:0000256" key="4">
    <source>
        <dbReference type="ARBA" id="ARBA00022771"/>
    </source>
</evidence>
<dbReference type="InterPro" id="IPR038718">
    <property type="entry name" value="SNF2-like_sf"/>
</dbReference>
<dbReference type="GO" id="GO:0005524">
    <property type="term" value="F:ATP binding"/>
    <property type="evidence" value="ECO:0007669"/>
    <property type="project" value="UniProtKB-KW"/>
</dbReference>
<protein>
    <submittedName>
        <fullName evidence="15">SNF2 family N-terminal domain-containing protein</fullName>
    </submittedName>
</protein>
<evidence type="ECO:0000313" key="16">
    <source>
        <dbReference type="Proteomes" id="UP001244207"/>
    </source>
</evidence>
<reference evidence="15" key="1">
    <citation type="submission" date="2021-12" db="EMBL/GenBank/DDBJ databases">
        <title>Comparative genomics, transcriptomics and evolutionary studies reveal genomic signatures of adaptation to plant cell wall in hemibiotrophic fungi.</title>
        <authorList>
            <consortium name="DOE Joint Genome Institute"/>
            <person name="Baroncelli R."/>
            <person name="Diaz J.F."/>
            <person name="Benocci T."/>
            <person name="Peng M."/>
            <person name="Battaglia E."/>
            <person name="Haridas S."/>
            <person name="Andreopoulos W."/>
            <person name="Labutti K."/>
            <person name="Pangilinan J."/>
            <person name="Floch G.L."/>
            <person name="Makela M.R."/>
            <person name="Henrissat B."/>
            <person name="Grigoriev I.V."/>
            <person name="Crouch J.A."/>
            <person name="De Vries R.P."/>
            <person name="Sukno S.A."/>
            <person name="Thon M.R."/>
        </authorList>
    </citation>
    <scope>NUCLEOTIDE SEQUENCE</scope>
    <source>
        <strain evidence="15">CBS 112980</strain>
    </source>
</reference>
<dbReference type="Pfam" id="PF00271">
    <property type="entry name" value="Helicase_C"/>
    <property type="match status" value="1"/>
</dbReference>
<dbReference type="GO" id="GO:0006281">
    <property type="term" value="P:DNA repair"/>
    <property type="evidence" value="ECO:0007669"/>
    <property type="project" value="TreeGrafter"/>
</dbReference>
<keyword evidence="10" id="KW-0175">Coiled coil</keyword>
<comment type="similarity">
    <text evidence="1">Belongs to the SNF2/RAD54 helicase family.</text>
</comment>
<comment type="caution">
    <text evidence="15">The sequence shown here is derived from an EMBL/GenBank/DDBJ whole genome shotgun (WGS) entry which is preliminary data.</text>
</comment>
<evidence type="ECO:0000259" key="12">
    <source>
        <dbReference type="PROSITE" id="PS50089"/>
    </source>
</evidence>
<dbReference type="CDD" id="cd18008">
    <property type="entry name" value="DEXDc_SHPRH-like"/>
    <property type="match status" value="1"/>
</dbReference>
<feature type="compositionally biased region" description="Polar residues" evidence="11">
    <location>
        <begin position="157"/>
        <end position="166"/>
    </location>
</feature>
<keyword evidence="4 9" id="KW-0863">Zinc-finger</keyword>
<dbReference type="SMART" id="SM00487">
    <property type="entry name" value="DEXDc"/>
    <property type="match status" value="1"/>
</dbReference>
<dbReference type="Pfam" id="PF00176">
    <property type="entry name" value="SNF2-rel_dom"/>
    <property type="match status" value="1"/>
</dbReference>
<keyword evidence="3" id="KW-0547">Nucleotide-binding</keyword>
<dbReference type="PROSITE" id="PS51194">
    <property type="entry name" value="HELICASE_CTER"/>
    <property type="match status" value="1"/>
</dbReference>
<feature type="region of interest" description="Disordered" evidence="11">
    <location>
        <begin position="1"/>
        <end position="107"/>
    </location>
</feature>
<dbReference type="GeneID" id="85386029"/>
<feature type="coiled-coil region" evidence="10">
    <location>
        <begin position="546"/>
        <end position="574"/>
    </location>
</feature>
<evidence type="ECO:0000256" key="8">
    <source>
        <dbReference type="ARBA" id="ARBA00022840"/>
    </source>
</evidence>
<evidence type="ECO:0000259" key="13">
    <source>
        <dbReference type="PROSITE" id="PS51192"/>
    </source>
</evidence>
<dbReference type="Gene3D" id="3.40.50.10810">
    <property type="entry name" value="Tandem AAA-ATPase domain"/>
    <property type="match status" value="1"/>
</dbReference>
<feature type="compositionally biased region" description="Polar residues" evidence="11">
    <location>
        <begin position="19"/>
        <end position="29"/>
    </location>
</feature>
<dbReference type="InterPro" id="IPR049730">
    <property type="entry name" value="SNF2/RAD54-like_C"/>
</dbReference>
<feature type="domain" description="RING-type" evidence="12">
    <location>
        <begin position="655"/>
        <end position="694"/>
    </location>
</feature>
<dbReference type="PROSITE" id="PS51192">
    <property type="entry name" value="HELICASE_ATP_BIND_1"/>
    <property type="match status" value="1"/>
</dbReference>
<dbReference type="InterPro" id="IPR013083">
    <property type="entry name" value="Znf_RING/FYVE/PHD"/>
</dbReference>
<keyword evidence="16" id="KW-1185">Reference proteome</keyword>
<evidence type="ECO:0000256" key="3">
    <source>
        <dbReference type="ARBA" id="ARBA00022741"/>
    </source>
</evidence>
<dbReference type="Proteomes" id="UP001244207">
    <property type="component" value="Unassembled WGS sequence"/>
</dbReference>
<dbReference type="InterPro" id="IPR027417">
    <property type="entry name" value="P-loop_NTPase"/>
</dbReference>
<dbReference type="GO" id="GO:0008094">
    <property type="term" value="F:ATP-dependent activity, acting on DNA"/>
    <property type="evidence" value="ECO:0007669"/>
    <property type="project" value="TreeGrafter"/>
</dbReference>
<dbReference type="GO" id="GO:0008270">
    <property type="term" value="F:zinc ion binding"/>
    <property type="evidence" value="ECO:0007669"/>
    <property type="project" value="UniProtKB-KW"/>
</dbReference>
<dbReference type="EMBL" id="JAHMHS010000037">
    <property type="protein sequence ID" value="KAK1725947.1"/>
    <property type="molecule type" value="Genomic_DNA"/>
</dbReference>
<keyword evidence="5" id="KW-0378">Hydrolase</keyword>
<evidence type="ECO:0000256" key="11">
    <source>
        <dbReference type="SAM" id="MobiDB-lite"/>
    </source>
</evidence>
<dbReference type="GO" id="GO:0016787">
    <property type="term" value="F:hydrolase activity"/>
    <property type="evidence" value="ECO:0007669"/>
    <property type="project" value="UniProtKB-KW"/>
</dbReference>
<dbReference type="CDD" id="cd18793">
    <property type="entry name" value="SF2_C_SNF"/>
    <property type="match status" value="1"/>
</dbReference>
<evidence type="ECO:0000256" key="6">
    <source>
        <dbReference type="ARBA" id="ARBA00022806"/>
    </source>
</evidence>
<dbReference type="RefSeq" id="XP_060366002.1">
    <property type="nucleotide sequence ID" value="XM_060502130.1"/>
</dbReference>
<evidence type="ECO:0000256" key="5">
    <source>
        <dbReference type="ARBA" id="ARBA00022801"/>
    </source>
</evidence>
<evidence type="ECO:0000256" key="7">
    <source>
        <dbReference type="ARBA" id="ARBA00022833"/>
    </source>
</evidence>
<dbReference type="InterPro" id="IPR001841">
    <property type="entry name" value="Znf_RING"/>
</dbReference>
<feature type="region of interest" description="Disordered" evidence="11">
    <location>
        <begin position="137"/>
        <end position="180"/>
    </location>
</feature>
<dbReference type="SUPFAM" id="SSF52540">
    <property type="entry name" value="P-loop containing nucleoside triphosphate hydrolases"/>
    <property type="match status" value="2"/>
</dbReference>
<keyword evidence="8" id="KW-0067">ATP-binding</keyword>
<dbReference type="AlphaFoldDB" id="A0AAD8UNA0"/>
<dbReference type="SMART" id="SM00490">
    <property type="entry name" value="HELICc"/>
    <property type="match status" value="1"/>
</dbReference>
<dbReference type="InterPro" id="IPR017907">
    <property type="entry name" value="Znf_RING_CS"/>
</dbReference>
<feature type="compositionally biased region" description="Basic residues" evidence="11">
    <location>
        <begin position="94"/>
        <end position="104"/>
    </location>
</feature>
<feature type="region of interest" description="Disordered" evidence="11">
    <location>
        <begin position="733"/>
        <end position="762"/>
    </location>
</feature>
<evidence type="ECO:0000256" key="1">
    <source>
        <dbReference type="ARBA" id="ARBA00007025"/>
    </source>
</evidence>
<dbReference type="InterPro" id="IPR000330">
    <property type="entry name" value="SNF2_N"/>
</dbReference>
<dbReference type="GO" id="GO:0004386">
    <property type="term" value="F:helicase activity"/>
    <property type="evidence" value="ECO:0007669"/>
    <property type="project" value="UniProtKB-KW"/>
</dbReference>
<evidence type="ECO:0000259" key="14">
    <source>
        <dbReference type="PROSITE" id="PS51194"/>
    </source>
</evidence>
<keyword evidence="7" id="KW-0862">Zinc</keyword>
<dbReference type="Gene3D" id="3.30.40.10">
    <property type="entry name" value="Zinc/RING finger domain, C3HC4 (zinc finger)"/>
    <property type="match status" value="1"/>
</dbReference>
<feature type="domain" description="Helicase ATP-binding" evidence="13">
    <location>
        <begin position="270"/>
        <end position="467"/>
    </location>
</feature>
<proteinExistence type="inferred from homology"/>
<dbReference type="InterPro" id="IPR050628">
    <property type="entry name" value="SNF2_RAD54_helicase_TF"/>
</dbReference>
<dbReference type="PANTHER" id="PTHR45626:SF17">
    <property type="entry name" value="HELICASE-LIKE TRANSCRIPTION FACTOR"/>
    <property type="match status" value="1"/>
</dbReference>
<name>A0AAD8UNA0_GLOAC</name>
<gene>
    <name evidence="15" type="ORF">BDZ83DRAFT_280588</name>
</gene>
<evidence type="ECO:0000313" key="15">
    <source>
        <dbReference type="EMBL" id="KAK1725947.1"/>
    </source>
</evidence>
<evidence type="ECO:0000256" key="10">
    <source>
        <dbReference type="SAM" id="Coils"/>
    </source>
</evidence>
<keyword evidence="2" id="KW-0479">Metal-binding</keyword>
<dbReference type="PROSITE" id="PS00518">
    <property type="entry name" value="ZF_RING_1"/>
    <property type="match status" value="1"/>
</dbReference>
<dbReference type="InterPro" id="IPR001650">
    <property type="entry name" value="Helicase_C-like"/>
</dbReference>
<keyword evidence="6" id="KW-0347">Helicase</keyword>
<dbReference type="GO" id="GO:0005634">
    <property type="term" value="C:nucleus"/>
    <property type="evidence" value="ECO:0007669"/>
    <property type="project" value="TreeGrafter"/>
</dbReference>
<dbReference type="Gene3D" id="3.40.50.300">
    <property type="entry name" value="P-loop containing nucleotide triphosphate hydrolases"/>
    <property type="match status" value="1"/>
</dbReference>
<sequence>MDPSEESYWAIAETDRETSPASHTTTASDQHCEDLFVEQEGYMDKNILDAPDSDSESDSQSLSDGGYSDDGSESEMREEGHQVTLEPTANSKSQQRKRAPRRKNAREYVREVVNKNILRSLEKQIRKELAKKRPISHEALDIVPPKAKRQRRAREINANTDQSTDHNPAPKTSPDNSESAFIPIPLGEMKKVTNAQRQKEIVQKKNTGSNNRRSGTQAADLTEGIKVFGHGKIESLVVGEERRYRLKGMAKTTNLNEYQVGPVAWMVKRENGLAPPYGGVLADDMGMGKTVVCLAGIVGNPPPEIPSDGFSGATLVILPGETTARQWQQELSKHVECISPKEAYYYKRRIHATSGGDISRYKIVFTTYREVLQSLPTAATMNQLQEDLEADKDFDYHTAFRAVAGEIFSVMWYRVVLDEAHEIKNTATKTFQACNHLVRKYIWLLSATPLINKGGDEMFAYVKTLGVEGMDTREDFREKYLGEDNSTALDALINVCTYRRTKQDEFLGEKILKNLMPFKSEVKWVKLSEQERLAYDLMTEAYGKAKAEAETKAKAEAKTKAKAEAKTKAKAEAETKAMSALNIRQMQIISHPYGIEKAFRNDLDPELLRFIFDGLSARPTNDPPTKGGLPMGENLSLPQLLRYANNEALMSACKCGICGTDSIEEPQIINTCSHVFCRNCLLSTWQFKAQEGTCQEKGCKVVYEKETDVTRVFTLGSMEAECDRLVETEAATHASLSSQTPGSGRGSKKKMAAKSSRAAKDKQVKAFSNKKYGADYHGVLPALDVDDYAFIKQGMRENGGIVPLGAKLEATKKLIMQYQDERIQVWDETDKTRKRHETQSPKTIVFHEFTKTAVVLGITLNALGIPFVYLNGKVTPTQKNKAIDAFRDNKDIKVLISSVKTGGQGLNLTCASKIIRVDAWWNASVEQQADGRVHRIGQTQVASSVVIKAENTIDNRIIDMQEEKSEEIARILQDDAHSTELCSELELIKSTAPERYNELVQMGLAAIRREDNEAEML</sequence>
<dbReference type="SUPFAM" id="SSF57850">
    <property type="entry name" value="RING/U-box"/>
    <property type="match status" value="1"/>
</dbReference>
<accession>A0AAD8UNA0</accession>
<dbReference type="PANTHER" id="PTHR45626">
    <property type="entry name" value="TRANSCRIPTION TERMINATION FACTOR 2-RELATED"/>
    <property type="match status" value="1"/>
</dbReference>
<dbReference type="PROSITE" id="PS50089">
    <property type="entry name" value="ZF_RING_2"/>
    <property type="match status" value="1"/>
</dbReference>
<evidence type="ECO:0000256" key="9">
    <source>
        <dbReference type="PROSITE-ProRule" id="PRU00175"/>
    </source>
</evidence>
<feature type="domain" description="Helicase C-terminal" evidence="14">
    <location>
        <begin position="824"/>
        <end position="976"/>
    </location>
</feature>